<dbReference type="EMBL" id="JBBPCN010000001">
    <property type="protein sequence ID" value="MEK8073876.1"/>
    <property type="molecule type" value="Genomic_DNA"/>
</dbReference>
<dbReference type="SMART" id="SM00824">
    <property type="entry name" value="PKS_TE"/>
    <property type="match status" value="1"/>
</dbReference>
<dbReference type="PANTHER" id="PTHR45527">
    <property type="entry name" value="NONRIBOSOMAL PEPTIDE SYNTHETASE"/>
    <property type="match status" value="1"/>
</dbReference>
<name>A0ABU9D4F9_9NOCA</name>
<dbReference type="SUPFAM" id="SSF56801">
    <property type="entry name" value="Acetyl-CoA synthetase-like"/>
    <property type="match status" value="1"/>
</dbReference>
<evidence type="ECO:0000256" key="1">
    <source>
        <dbReference type="ARBA" id="ARBA00001957"/>
    </source>
</evidence>
<keyword evidence="2" id="KW-0596">Phosphopantetheine</keyword>
<dbReference type="InterPro" id="IPR036736">
    <property type="entry name" value="ACP-like_sf"/>
</dbReference>
<dbReference type="PROSITE" id="PS00455">
    <property type="entry name" value="AMP_BINDING"/>
    <property type="match status" value="1"/>
</dbReference>
<reference evidence="5 6" key="1">
    <citation type="submission" date="2024-03" db="EMBL/GenBank/DDBJ databases">
        <title>Rhodococcus navarretei sp. nov. and Pseudarthrobacter quantumdoti sp. nov., two new species with the ability to biosynthesize Quantum Dots isolated from soil samples at Union Glacier, Antarctica.</title>
        <authorList>
            <person name="Vargas M."/>
        </authorList>
    </citation>
    <scope>NUCLEOTIDE SEQUENCE [LARGE SCALE GENOMIC DNA]</scope>
    <source>
        <strain evidence="5 6">EXRC-4A-4</strain>
    </source>
</reference>
<accession>A0ABU9D4F9</accession>
<dbReference type="InterPro" id="IPR045851">
    <property type="entry name" value="AMP-bd_C_sf"/>
</dbReference>
<dbReference type="Pfam" id="PF00975">
    <property type="entry name" value="Thioesterase"/>
    <property type="match status" value="1"/>
</dbReference>
<dbReference type="InterPro" id="IPR042099">
    <property type="entry name" value="ANL_N_sf"/>
</dbReference>
<comment type="cofactor">
    <cofactor evidence="1">
        <name>pantetheine 4'-phosphate</name>
        <dbReference type="ChEBI" id="CHEBI:47942"/>
    </cofactor>
</comment>
<keyword evidence="6" id="KW-1185">Reference proteome</keyword>
<feature type="domain" description="Carrier" evidence="4">
    <location>
        <begin position="515"/>
        <end position="590"/>
    </location>
</feature>
<keyword evidence="3" id="KW-0597">Phosphoprotein</keyword>
<dbReference type="InterPro" id="IPR001031">
    <property type="entry name" value="Thioesterase"/>
</dbReference>
<dbReference type="InterPro" id="IPR020845">
    <property type="entry name" value="AMP-binding_CS"/>
</dbReference>
<organism evidence="5 6">
    <name type="scientific">Rhodococcus navarretei</name>
    <dbReference type="NCBI Taxonomy" id="3128981"/>
    <lineage>
        <taxon>Bacteria</taxon>
        <taxon>Bacillati</taxon>
        <taxon>Actinomycetota</taxon>
        <taxon>Actinomycetes</taxon>
        <taxon>Mycobacteriales</taxon>
        <taxon>Nocardiaceae</taxon>
        <taxon>Rhodococcus</taxon>
    </lineage>
</organism>
<dbReference type="InterPro" id="IPR020806">
    <property type="entry name" value="PKS_PP-bd"/>
</dbReference>
<dbReference type="Pfam" id="PF00501">
    <property type="entry name" value="AMP-binding"/>
    <property type="match status" value="1"/>
</dbReference>
<keyword evidence="5" id="KW-0378">Hydrolase</keyword>
<dbReference type="Gene3D" id="3.30.300.30">
    <property type="match status" value="1"/>
</dbReference>
<dbReference type="Pfam" id="PF13193">
    <property type="entry name" value="AMP-binding_C"/>
    <property type="match status" value="1"/>
</dbReference>
<dbReference type="Gene3D" id="3.40.50.1820">
    <property type="entry name" value="alpha/beta hydrolase"/>
    <property type="match status" value="1"/>
</dbReference>
<dbReference type="SUPFAM" id="SSF53474">
    <property type="entry name" value="alpha/beta-Hydrolases"/>
    <property type="match status" value="1"/>
</dbReference>
<dbReference type="InterPro" id="IPR025110">
    <property type="entry name" value="AMP-bd_C"/>
</dbReference>
<protein>
    <submittedName>
        <fullName evidence="5">Alpha/beta fold hydrolase</fullName>
    </submittedName>
</protein>
<proteinExistence type="predicted"/>
<gene>
    <name evidence="5" type="ORF">AABD04_23770</name>
</gene>
<evidence type="ECO:0000256" key="3">
    <source>
        <dbReference type="ARBA" id="ARBA00022553"/>
    </source>
</evidence>
<evidence type="ECO:0000313" key="5">
    <source>
        <dbReference type="EMBL" id="MEK8073876.1"/>
    </source>
</evidence>
<dbReference type="Proteomes" id="UP001456513">
    <property type="component" value="Unassembled WGS sequence"/>
</dbReference>
<dbReference type="PROSITE" id="PS00012">
    <property type="entry name" value="PHOSPHOPANTETHEINE"/>
    <property type="match status" value="1"/>
</dbReference>
<dbReference type="InterPro" id="IPR029058">
    <property type="entry name" value="AB_hydrolase_fold"/>
</dbReference>
<dbReference type="RefSeq" id="WP_341442738.1">
    <property type="nucleotide sequence ID" value="NZ_JBBPCN010000001.1"/>
</dbReference>
<dbReference type="SUPFAM" id="SSF47336">
    <property type="entry name" value="ACP-like"/>
    <property type="match status" value="1"/>
</dbReference>
<dbReference type="Gene3D" id="3.40.50.12780">
    <property type="entry name" value="N-terminal domain of ligase-like"/>
    <property type="match status" value="1"/>
</dbReference>
<dbReference type="InterPro" id="IPR020802">
    <property type="entry name" value="TesA-like"/>
</dbReference>
<dbReference type="Pfam" id="PF00550">
    <property type="entry name" value="PP-binding"/>
    <property type="match status" value="1"/>
</dbReference>
<comment type="caution">
    <text evidence="5">The sequence shown here is derived from an EMBL/GenBank/DDBJ whole genome shotgun (WGS) entry which is preliminary data.</text>
</comment>
<evidence type="ECO:0000256" key="2">
    <source>
        <dbReference type="ARBA" id="ARBA00022450"/>
    </source>
</evidence>
<evidence type="ECO:0000259" key="4">
    <source>
        <dbReference type="PROSITE" id="PS50075"/>
    </source>
</evidence>
<sequence length="857" mass="91680">MSIQDIDAPTRLALAPLCRPERRDTLMARYREVAHALPDAVALTADDASLTFDELLHRAYSLARKIATLFPADSRPLAVDADATTDSIVLMLAVVAAGHPLVPLDPMLPAERRVTIIDQAAATAIDSATVTAVMDSCVPLPTLSGDHTAVINYTSGSTGTAKGVILSHRMCLTKAYEVANALALGPHDRVGNSLPVSFGAGLNTLFAGLLAGAAVYCRDPRSGVPSSTVEWIAANSLTTLHCSSSLLRAVSASDHRPPDHTDGGRAAVPTLRIVTTYGESLHSDDADGFRRKYGSRTTVVNWYATTEAGAVAYDEYPFDRVLPSGFLPAGRPIAGKLVEVVTSDGSTCAPDVIGEVRVTSNCLADGYLGDAGPDSQRFAALDDGLFRYRTGDLGRLDEHGTLHLAGRIDDAVKVRGYLVEPAEVEAALRAMPEIGDAAVIGRNSGNGTDLVAYVCAARSGRRPPVAEIRAGLRRTLPEWMVPAHVVALDVMPRNERGKVDRRALPEPADRRVERMAVGPTEFIVAEAARAAIGLDAIGRDEDFLALGGNSLTTTAMLAHLREGLKIDLTPEDVFAATTVRTLAATVDARLEDAATARRRTTGEQDVLVPLRTEGSRAPIFLVGGAGVGAMAFLNLVKHIDDDHPVYALQAHGRGKRGRPDRTIRRTAKRYVDAIRTVQAEGPFHLVGHSLGGWIAIAMAEEIRDSGLGSPHLLLLDTRLFRHLLDKLPGGTAVPAAPPAQTREEAGFHLGRVGTAALWVRMQCAGLLRYPTTMEWLVFASIGYVALNKHVPTPWSGSMTVVRTAENVKDLRSWQTVARGELTFVDISGDHVDMLREPMAEQLAEVITNTFDGADLAR</sequence>
<dbReference type="InterPro" id="IPR006162">
    <property type="entry name" value="Ppantetheine_attach_site"/>
</dbReference>
<dbReference type="Gene3D" id="1.10.1200.10">
    <property type="entry name" value="ACP-like"/>
    <property type="match status" value="1"/>
</dbReference>
<dbReference type="InterPro" id="IPR000873">
    <property type="entry name" value="AMP-dep_synth/lig_dom"/>
</dbReference>
<dbReference type="GO" id="GO:0016787">
    <property type="term" value="F:hydrolase activity"/>
    <property type="evidence" value="ECO:0007669"/>
    <property type="project" value="UniProtKB-KW"/>
</dbReference>
<dbReference type="PANTHER" id="PTHR45527:SF1">
    <property type="entry name" value="FATTY ACID SYNTHASE"/>
    <property type="match status" value="1"/>
</dbReference>
<dbReference type="PROSITE" id="PS50075">
    <property type="entry name" value="CARRIER"/>
    <property type="match status" value="1"/>
</dbReference>
<dbReference type="SMART" id="SM00823">
    <property type="entry name" value="PKS_PP"/>
    <property type="match status" value="1"/>
</dbReference>
<evidence type="ECO:0000313" key="6">
    <source>
        <dbReference type="Proteomes" id="UP001456513"/>
    </source>
</evidence>
<dbReference type="InterPro" id="IPR009081">
    <property type="entry name" value="PP-bd_ACP"/>
</dbReference>